<accession>A0A0K1PQN0</accession>
<dbReference type="RefSeq" id="WP_205633654.1">
    <property type="nucleotide sequence ID" value="NZ_CP012333.1"/>
</dbReference>
<keyword evidence="1" id="KW-0808">Transferase</keyword>
<evidence type="ECO:0000313" key="2">
    <source>
        <dbReference type="Proteomes" id="UP000064967"/>
    </source>
</evidence>
<keyword evidence="2" id="KW-1185">Reference proteome</keyword>
<evidence type="ECO:0000313" key="1">
    <source>
        <dbReference type="EMBL" id="AKU95424.1"/>
    </source>
</evidence>
<gene>
    <name evidence="1" type="ORF">AKJ09_02088</name>
</gene>
<dbReference type="AlphaFoldDB" id="A0A0K1PQN0"/>
<dbReference type="KEGG" id="llu:AKJ09_02088"/>
<dbReference type="EMBL" id="CP012333">
    <property type="protein sequence ID" value="AKU95424.1"/>
    <property type="molecule type" value="Genomic_DNA"/>
</dbReference>
<dbReference type="CDD" id="cd03801">
    <property type="entry name" value="GT4_PimA-like"/>
    <property type="match status" value="1"/>
</dbReference>
<dbReference type="PANTHER" id="PTHR12526:SF600">
    <property type="entry name" value="GLYCOSYL TRANSFERASE GROUP 1"/>
    <property type="match status" value="1"/>
</dbReference>
<dbReference type="Gene3D" id="3.40.50.2000">
    <property type="entry name" value="Glycogen Phosphorylase B"/>
    <property type="match status" value="2"/>
</dbReference>
<dbReference type="STRING" id="1391654.AKJ09_02088"/>
<dbReference type="Proteomes" id="UP000064967">
    <property type="component" value="Chromosome"/>
</dbReference>
<proteinExistence type="predicted"/>
<dbReference type="GO" id="GO:0016757">
    <property type="term" value="F:glycosyltransferase activity"/>
    <property type="evidence" value="ECO:0007669"/>
    <property type="project" value="TreeGrafter"/>
</dbReference>
<dbReference type="PANTHER" id="PTHR12526">
    <property type="entry name" value="GLYCOSYLTRANSFERASE"/>
    <property type="match status" value="1"/>
</dbReference>
<reference evidence="1 2" key="1">
    <citation type="submission" date="2015-08" db="EMBL/GenBank/DDBJ databases">
        <authorList>
            <person name="Babu N.S."/>
            <person name="Beckwith C.J."/>
            <person name="Beseler K.G."/>
            <person name="Brison A."/>
            <person name="Carone J.V."/>
            <person name="Caskin T.P."/>
            <person name="Diamond M."/>
            <person name="Durham M.E."/>
            <person name="Foxe J.M."/>
            <person name="Go M."/>
            <person name="Henderson B.A."/>
            <person name="Jones I.B."/>
            <person name="McGettigan J.A."/>
            <person name="Micheletti S.J."/>
            <person name="Nasrallah M.E."/>
            <person name="Ortiz D."/>
            <person name="Piller C.R."/>
            <person name="Privatt S.R."/>
            <person name="Schneider S.L."/>
            <person name="Sharp S."/>
            <person name="Smith T.C."/>
            <person name="Stanton J.D."/>
            <person name="Ullery H.E."/>
            <person name="Wilson R.J."/>
            <person name="Serrano M.G."/>
            <person name="Buck G."/>
            <person name="Lee V."/>
            <person name="Wang Y."/>
            <person name="Carvalho R."/>
            <person name="Voegtly L."/>
            <person name="Shi R."/>
            <person name="Duckworth R."/>
            <person name="Johnson A."/>
            <person name="Loviza R."/>
            <person name="Walstead R."/>
            <person name="Shah Z."/>
            <person name="Kiflezghi M."/>
            <person name="Wade K."/>
            <person name="Ball S.L."/>
            <person name="Bradley K.W."/>
            <person name="Asai D.J."/>
            <person name="Bowman C.A."/>
            <person name="Russell D.A."/>
            <person name="Pope W.H."/>
            <person name="Jacobs-Sera D."/>
            <person name="Hendrix R.W."/>
            <person name="Hatfull G.F."/>
        </authorList>
    </citation>
    <scope>NUCLEOTIDE SEQUENCE [LARGE SCALE GENOMIC DNA]</scope>
    <source>
        <strain evidence="1 2">DSM 27648</strain>
    </source>
</reference>
<sequence>MSFAMRVLHLTTEFPWPATSGGSVRTVSQLRILASLPEVEAITMLSVAEKAVSAEDRRALASAIPKLTVLPPVFHPVHLFDFKRFVPRVVALRALRGVPYLAGKWDSRRLRRLLREELRERRVDVVYIDHLGMARYLGDIDAERPRAHVVLDQHNVESDFFKQFAAQKKGPKKLVAQAEWQASARFEKTALRGVDSVVAISKEDARHFDSLASVRAEVVPMVMAFERKARPAPSRPNLCYVGNLRWHPNVAGLDWFCQKVWPLVRARIPDATFEIAGVGLKPDASGALPVPEAWKVPGVQTIGFMDDLEPLYQRSFGMLAPVFGGSGVRVKMLEGFRAGMPVVTTPDGAFGLPLEDGREALIAKDEQGFAERVERLVRDGSLRERVRAGGYQYLDEYHSLAVAQRVMRRVLGIAV</sequence>
<organism evidence="1 2">
    <name type="scientific">Labilithrix luteola</name>
    <dbReference type="NCBI Taxonomy" id="1391654"/>
    <lineage>
        <taxon>Bacteria</taxon>
        <taxon>Pseudomonadati</taxon>
        <taxon>Myxococcota</taxon>
        <taxon>Polyangia</taxon>
        <taxon>Polyangiales</taxon>
        <taxon>Labilitrichaceae</taxon>
        <taxon>Labilithrix</taxon>
    </lineage>
</organism>
<dbReference type="SUPFAM" id="SSF53756">
    <property type="entry name" value="UDP-Glycosyltransferase/glycogen phosphorylase"/>
    <property type="match status" value="1"/>
</dbReference>
<dbReference type="Pfam" id="PF13692">
    <property type="entry name" value="Glyco_trans_1_4"/>
    <property type="match status" value="1"/>
</dbReference>
<name>A0A0K1PQN0_9BACT</name>
<protein>
    <submittedName>
        <fullName evidence="1">Glycosyltransferase</fullName>
    </submittedName>
</protein>